<dbReference type="EMBL" id="JADEXG010000063">
    <property type="protein sequence ID" value="MBE9079655.1"/>
    <property type="molecule type" value="Genomic_DNA"/>
</dbReference>
<dbReference type="InterPro" id="IPR011330">
    <property type="entry name" value="Glyco_hydro/deAcase_b/a-brl"/>
</dbReference>
<protein>
    <submittedName>
        <fullName evidence="2">Polysaccharide deacetylase family protein</fullName>
    </submittedName>
</protein>
<evidence type="ECO:0000313" key="2">
    <source>
        <dbReference type="EMBL" id="MBE9079655.1"/>
    </source>
</evidence>
<dbReference type="Pfam" id="PF01522">
    <property type="entry name" value="Polysacc_deac_1"/>
    <property type="match status" value="1"/>
</dbReference>
<dbReference type="GO" id="GO:0016810">
    <property type="term" value="F:hydrolase activity, acting on carbon-nitrogen (but not peptide) bonds"/>
    <property type="evidence" value="ECO:0007669"/>
    <property type="project" value="InterPro"/>
</dbReference>
<keyword evidence="3" id="KW-1185">Reference proteome</keyword>
<dbReference type="Proteomes" id="UP000636505">
    <property type="component" value="Unassembled WGS sequence"/>
</dbReference>
<gene>
    <name evidence="2" type="ORF">IQ241_20555</name>
</gene>
<comment type="caution">
    <text evidence="2">The sequence shown here is derived from an EMBL/GenBank/DDBJ whole genome shotgun (WGS) entry which is preliminary data.</text>
</comment>
<dbReference type="Gene3D" id="3.20.20.370">
    <property type="entry name" value="Glycoside hydrolase/deacetylase"/>
    <property type="match status" value="1"/>
</dbReference>
<dbReference type="CDD" id="cd10979">
    <property type="entry name" value="CE4_PuuE_like"/>
    <property type="match status" value="1"/>
</dbReference>
<dbReference type="SUPFAM" id="SSF88713">
    <property type="entry name" value="Glycoside hydrolase/deacetylase"/>
    <property type="match status" value="1"/>
</dbReference>
<proteinExistence type="predicted"/>
<dbReference type="PANTHER" id="PTHR43123:SF4">
    <property type="entry name" value="POLYSACCHARIDE DEACETYLASE"/>
    <property type="match status" value="1"/>
</dbReference>
<evidence type="ECO:0000259" key="1">
    <source>
        <dbReference type="Pfam" id="PF01522"/>
    </source>
</evidence>
<feature type="domain" description="NodB homology" evidence="1">
    <location>
        <begin position="64"/>
        <end position="174"/>
    </location>
</feature>
<dbReference type="GO" id="GO:0005975">
    <property type="term" value="P:carbohydrate metabolic process"/>
    <property type="evidence" value="ECO:0007669"/>
    <property type="project" value="InterPro"/>
</dbReference>
<organism evidence="2 3">
    <name type="scientific">Vasconcelosia minhoensis LEGE 07310</name>
    <dbReference type="NCBI Taxonomy" id="915328"/>
    <lineage>
        <taxon>Bacteria</taxon>
        <taxon>Bacillati</taxon>
        <taxon>Cyanobacteriota</taxon>
        <taxon>Cyanophyceae</taxon>
        <taxon>Nodosilineales</taxon>
        <taxon>Cymatolegaceae</taxon>
        <taxon>Vasconcelosia</taxon>
        <taxon>Vasconcelosia minhoensis</taxon>
    </lineage>
</organism>
<dbReference type="AlphaFoldDB" id="A0A8J7DPG4"/>
<evidence type="ECO:0000313" key="3">
    <source>
        <dbReference type="Proteomes" id="UP000636505"/>
    </source>
</evidence>
<accession>A0A8J7DPG4</accession>
<dbReference type="PANTHER" id="PTHR43123">
    <property type="entry name" value="POLYSACCHARIDE DEACETYLASE-RELATED"/>
    <property type="match status" value="1"/>
</dbReference>
<dbReference type="RefSeq" id="WP_193910828.1">
    <property type="nucleotide sequence ID" value="NZ_JADEXG010000063.1"/>
</dbReference>
<sequence length="297" mass="33304">MLPTHGRYAYSAITERADYSWPGEHRLAVYIGLNLEHFAFGQGLGAALAPGGPQPDVLNYAWRDYGNRVGVWRLLTLFESLKLPIALLLNTELYDYCPQVIAAFRQRGDEIVAHGRTNSERQSDLSEAEEAALIAETTQTITQNEGSPPRGWLGPWIAQSPVTPDLLQEAGYSYHLDWCCDDQPIWFKTRAGRILSIPYAQEINDIPAIAVRRASAPEFAQMIIDQFDEMLAQSDRQSLVLGIALHPYLVGQPFRLRHLRRALTHIIERSEQTGKGWITKPGAIAQHIRSLPEGLIP</sequence>
<name>A0A8J7DPG4_9CYAN</name>
<reference evidence="2" key="1">
    <citation type="submission" date="2020-10" db="EMBL/GenBank/DDBJ databases">
        <authorList>
            <person name="Castelo-Branco R."/>
            <person name="Eusebio N."/>
            <person name="Adriana R."/>
            <person name="Vieira A."/>
            <person name="Brugerolle De Fraissinette N."/>
            <person name="Rezende De Castro R."/>
            <person name="Schneider M.P."/>
            <person name="Vasconcelos V."/>
            <person name="Leao P.N."/>
        </authorList>
    </citation>
    <scope>NUCLEOTIDE SEQUENCE</scope>
    <source>
        <strain evidence="2">LEGE 07310</strain>
    </source>
</reference>
<dbReference type="InterPro" id="IPR002509">
    <property type="entry name" value="NODB_dom"/>
</dbReference>